<evidence type="ECO:0000256" key="9">
    <source>
        <dbReference type="ARBA" id="ARBA00022989"/>
    </source>
</evidence>
<evidence type="ECO:0000256" key="14">
    <source>
        <dbReference type="ARBA" id="ARBA00023136"/>
    </source>
</evidence>
<dbReference type="GO" id="GO:0016655">
    <property type="term" value="F:oxidoreductase activity, acting on NAD(P)H, quinone or similar compound as acceptor"/>
    <property type="evidence" value="ECO:0007669"/>
    <property type="project" value="InterPro"/>
</dbReference>
<keyword evidence="7 16" id="KW-0812">Transmembrane</keyword>
<keyword evidence="5" id="KW-0285">Flavoprotein</keyword>
<keyword evidence="1" id="KW-0813">Transport</keyword>
<dbReference type="STRING" id="28234.SAMN04488588_1363"/>
<organism evidence="18 20">
    <name type="scientific">Geotoga petraea</name>
    <dbReference type="NCBI Taxonomy" id="28234"/>
    <lineage>
        <taxon>Bacteria</taxon>
        <taxon>Thermotogati</taxon>
        <taxon>Thermotogota</taxon>
        <taxon>Thermotogae</taxon>
        <taxon>Petrotogales</taxon>
        <taxon>Petrotogaceae</taxon>
        <taxon>Geotoga</taxon>
    </lineage>
</organism>
<evidence type="ECO:0000256" key="2">
    <source>
        <dbReference type="ARBA" id="ARBA00022475"/>
    </source>
</evidence>
<keyword evidence="14 16" id="KW-0472">Membrane</keyword>
<evidence type="ECO:0000313" key="18">
    <source>
        <dbReference type="EMBL" id="SDC58381.1"/>
    </source>
</evidence>
<dbReference type="Proteomes" id="UP000199322">
    <property type="component" value="Unassembled WGS sequence"/>
</dbReference>
<evidence type="ECO:0000256" key="8">
    <source>
        <dbReference type="ARBA" id="ARBA00022967"/>
    </source>
</evidence>
<proteinExistence type="predicted"/>
<evidence type="ECO:0000313" key="19">
    <source>
        <dbReference type="EMBL" id="TGG87363.1"/>
    </source>
</evidence>
<keyword evidence="15" id="KW-0739">Sodium transport</keyword>
<evidence type="ECO:0000256" key="15">
    <source>
        <dbReference type="ARBA" id="ARBA00023201"/>
    </source>
</evidence>
<evidence type="ECO:0000313" key="20">
    <source>
        <dbReference type="Proteomes" id="UP000199322"/>
    </source>
</evidence>
<dbReference type="OrthoDB" id="9794010at2"/>
<keyword evidence="3" id="KW-0997">Cell inner membrane</keyword>
<dbReference type="PANTHER" id="PTHR37838">
    <property type="entry name" value="NA(+)-TRANSLOCATING NADH-QUINONE REDUCTASE SUBUNIT C"/>
    <property type="match status" value="1"/>
</dbReference>
<dbReference type="SMART" id="SM00900">
    <property type="entry name" value="FMN_bind"/>
    <property type="match status" value="1"/>
</dbReference>
<keyword evidence="20" id="KW-1185">Reference proteome</keyword>
<evidence type="ECO:0000256" key="5">
    <source>
        <dbReference type="ARBA" id="ARBA00022630"/>
    </source>
</evidence>
<keyword evidence="12" id="KW-0406">Ion transport</keyword>
<evidence type="ECO:0000256" key="4">
    <source>
        <dbReference type="ARBA" id="ARBA00022553"/>
    </source>
</evidence>
<keyword evidence="4" id="KW-0597">Phosphoprotein</keyword>
<feature type="transmembrane region" description="Helical" evidence="16">
    <location>
        <begin position="7"/>
        <end position="27"/>
    </location>
</feature>
<dbReference type="GO" id="GO:0006814">
    <property type="term" value="P:sodium ion transport"/>
    <property type="evidence" value="ECO:0007669"/>
    <property type="project" value="UniProtKB-KW"/>
</dbReference>
<evidence type="ECO:0000256" key="7">
    <source>
        <dbReference type="ARBA" id="ARBA00022692"/>
    </source>
</evidence>
<evidence type="ECO:0000256" key="10">
    <source>
        <dbReference type="ARBA" id="ARBA00023027"/>
    </source>
</evidence>
<dbReference type="PANTHER" id="PTHR37838:SF1">
    <property type="entry name" value="NA(+)-TRANSLOCATING NADH-QUINONE REDUCTASE SUBUNIT C"/>
    <property type="match status" value="1"/>
</dbReference>
<evidence type="ECO:0000259" key="17">
    <source>
        <dbReference type="SMART" id="SM00900"/>
    </source>
</evidence>
<evidence type="ECO:0000256" key="11">
    <source>
        <dbReference type="ARBA" id="ARBA00023053"/>
    </source>
</evidence>
<name>A0A1G6MSF2_9BACT</name>
<dbReference type="Proteomes" id="UP000297288">
    <property type="component" value="Unassembled WGS sequence"/>
</dbReference>
<dbReference type="AlphaFoldDB" id="A0A1G6MSF2"/>
<keyword evidence="8" id="KW-1278">Translocase</keyword>
<dbReference type="InterPro" id="IPR007329">
    <property type="entry name" value="FMN-bd"/>
</dbReference>
<evidence type="ECO:0000256" key="16">
    <source>
        <dbReference type="SAM" id="Phobius"/>
    </source>
</evidence>
<keyword evidence="11" id="KW-0915">Sodium</keyword>
<reference evidence="19 21" key="2">
    <citation type="submission" date="2019-04" db="EMBL/GenBank/DDBJ databases">
        <title>Draft genome sequence data and analysis of a Fermenting Bacterium, Geotoga petraea strain HO-Geo1, isolated from heavy-oil petroleum reservoir in Russia.</title>
        <authorList>
            <person name="Grouzdev D.S."/>
            <person name="Semenova E.M."/>
            <person name="Sokolova D.S."/>
            <person name="Tourova T.P."/>
            <person name="Poltaraus A.B."/>
            <person name="Nazina T.N."/>
        </authorList>
    </citation>
    <scope>NUCLEOTIDE SEQUENCE [LARGE SCALE GENOMIC DNA]</scope>
    <source>
        <strain evidence="19 21">HO-Geo1</strain>
    </source>
</reference>
<evidence type="ECO:0000256" key="6">
    <source>
        <dbReference type="ARBA" id="ARBA00022643"/>
    </source>
</evidence>
<evidence type="ECO:0000256" key="12">
    <source>
        <dbReference type="ARBA" id="ARBA00023065"/>
    </source>
</evidence>
<reference evidence="18 20" key="1">
    <citation type="submission" date="2016-10" db="EMBL/GenBank/DDBJ databases">
        <authorList>
            <person name="de Groot N.N."/>
        </authorList>
    </citation>
    <scope>NUCLEOTIDE SEQUENCE [LARGE SCALE GENOMIC DNA]</scope>
    <source>
        <strain evidence="18 20">WG14</strain>
    </source>
</reference>
<keyword evidence="10" id="KW-0520">NAD</keyword>
<sequence length="201" mass="22658">MNKQGKLYTIIFTFIVSFVFVFVLAFANDVTKERVEINEKLFEVRAFLNAMDIVYGTDEEALDIFEGLTEEKIKETTLYSTTVENEKIYAYRFSGNALWGTVNGVLAVNEDVTRVIGLDIISHNETPGLGGRIEEKWFRDQFRNEKISENGISINIGGDGDYNHENSEFDSITGATNTSQSMKTIINNAIKKLKDLLGSDE</sequence>
<protein>
    <submittedName>
        <fullName evidence="19">FMN-binding protein</fullName>
    </submittedName>
    <submittedName>
        <fullName evidence="18">Na+-transporting NADH:ubiquinone oxidoreductase subunit C</fullName>
    </submittedName>
</protein>
<evidence type="ECO:0000256" key="3">
    <source>
        <dbReference type="ARBA" id="ARBA00022519"/>
    </source>
</evidence>
<keyword evidence="6" id="KW-0288">FMN</keyword>
<dbReference type="Pfam" id="PF04205">
    <property type="entry name" value="FMN_bind"/>
    <property type="match status" value="1"/>
</dbReference>
<accession>A0A1G6MSF2</accession>
<dbReference type="GO" id="GO:0010181">
    <property type="term" value="F:FMN binding"/>
    <property type="evidence" value="ECO:0007669"/>
    <property type="project" value="InterPro"/>
</dbReference>
<evidence type="ECO:0000256" key="13">
    <source>
        <dbReference type="ARBA" id="ARBA00023075"/>
    </source>
</evidence>
<keyword evidence="9 16" id="KW-1133">Transmembrane helix</keyword>
<evidence type="ECO:0000313" key="21">
    <source>
        <dbReference type="Proteomes" id="UP000297288"/>
    </source>
</evidence>
<keyword evidence="2" id="KW-1003">Cell membrane</keyword>
<dbReference type="RefSeq" id="WP_091403971.1">
    <property type="nucleotide sequence ID" value="NZ_FMYV01000005.1"/>
</dbReference>
<feature type="domain" description="FMN-binding" evidence="17">
    <location>
        <begin position="97"/>
        <end position="193"/>
    </location>
</feature>
<dbReference type="GO" id="GO:0016020">
    <property type="term" value="C:membrane"/>
    <property type="evidence" value="ECO:0007669"/>
    <property type="project" value="InterPro"/>
</dbReference>
<dbReference type="EMBL" id="SRME01000005">
    <property type="protein sequence ID" value="TGG87363.1"/>
    <property type="molecule type" value="Genomic_DNA"/>
</dbReference>
<dbReference type="InterPro" id="IPR010204">
    <property type="entry name" value="NqrC"/>
</dbReference>
<dbReference type="EMBL" id="FMYV01000005">
    <property type="protein sequence ID" value="SDC58381.1"/>
    <property type="molecule type" value="Genomic_DNA"/>
</dbReference>
<evidence type="ECO:0000256" key="1">
    <source>
        <dbReference type="ARBA" id="ARBA00022448"/>
    </source>
</evidence>
<keyword evidence="13 18" id="KW-0830">Ubiquinone</keyword>
<gene>
    <name evidence="19" type="ORF">E4650_08655</name>
    <name evidence="18" type="ORF">SAMN04488588_1363</name>
</gene>